<dbReference type="Pfam" id="PF01408">
    <property type="entry name" value="GFO_IDH_MocA"/>
    <property type="match status" value="1"/>
</dbReference>
<dbReference type="Gene3D" id="3.40.50.720">
    <property type="entry name" value="NAD(P)-binding Rossmann-like Domain"/>
    <property type="match status" value="1"/>
</dbReference>
<accession>A0A8H4KZN9</accession>
<proteinExistence type="predicted"/>
<keyword evidence="4" id="KW-1185">Reference proteome</keyword>
<name>A0A8H4KZN9_9HYPO</name>
<keyword evidence="1" id="KW-0560">Oxidoreductase</keyword>
<reference evidence="3 4" key="1">
    <citation type="submission" date="2020-01" db="EMBL/GenBank/DDBJ databases">
        <title>Identification and distribution of gene clusters putatively required for synthesis of sphingolipid metabolism inhibitors in phylogenetically diverse species of the filamentous fungus Fusarium.</title>
        <authorList>
            <person name="Kim H.-S."/>
            <person name="Busman M."/>
            <person name="Brown D.W."/>
            <person name="Divon H."/>
            <person name="Uhlig S."/>
            <person name="Proctor R.H."/>
        </authorList>
    </citation>
    <scope>NUCLEOTIDE SEQUENCE [LARGE SCALE GENOMIC DNA]</scope>
    <source>
        <strain evidence="3 4">NRRL 20459</strain>
    </source>
</reference>
<dbReference type="GO" id="GO:0000166">
    <property type="term" value="F:nucleotide binding"/>
    <property type="evidence" value="ECO:0007669"/>
    <property type="project" value="InterPro"/>
</dbReference>
<dbReference type="PANTHER" id="PTHR42840">
    <property type="entry name" value="NAD(P)-BINDING ROSSMANN-FOLD SUPERFAMILY PROTEIN-RELATED"/>
    <property type="match status" value="1"/>
</dbReference>
<dbReference type="InterPro" id="IPR036291">
    <property type="entry name" value="NAD(P)-bd_dom_sf"/>
</dbReference>
<dbReference type="GO" id="GO:0005737">
    <property type="term" value="C:cytoplasm"/>
    <property type="evidence" value="ECO:0007669"/>
    <property type="project" value="TreeGrafter"/>
</dbReference>
<organism evidence="3 4">
    <name type="scientific">Fusarium albosuccineum</name>
    <dbReference type="NCBI Taxonomy" id="1237068"/>
    <lineage>
        <taxon>Eukaryota</taxon>
        <taxon>Fungi</taxon>
        <taxon>Dikarya</taxon>
        <taxon>Ascomycota</taxon>
        <taxon>Pezizomycotina</taxon>
        <taxon>Sordariomycetes</taxon>
        <taxon>Hypocreomycetidae</taxon>
        <taxon>Hypocreales</taxon>
        <taxon>Nectriaceae</taxon>
        <taxon>Fusarium</taxon>
        <taxon>Fusarium decemcellulare species complex</taxon>
    </lineage>
</organism>
<dbReference type="AlphaFoldDB" id="A0A8H4KZN9"/>
<dbReference type="InterPro" id="IPR000683">
    <property type="entry name" value="Gfo/Idh/MocA-like_OxRdtase_N"/>
</dbReference>
<dbReference type="Proteomes" id="UP000554235">
    <property type="component" value="Unassembled WGS sequence"/>
</dbReference>
<evidence type="ECO:0000313" key="4">
    <source>
        <dbReference type="Proteomes" id="UP000554235"/>
    </source>
</evidence>
<gene>
    <name evidence="3" type="ORF">FALBO_14733</name>
</gene>
<sequence>MSQPLNIAVVGLGRMGKRHVHTILYRVPHARVVAVCSTMPHEIEWAKQNPEYQEFGITAYSDYNEMLNHPGLQAVWVSTSTDVHASQSLAAISKGLHVLCEKPLSTNMAEAQTVVDAAKKNPQLKVMAGFSRRFDASYRDAVDKKENALYHAILRQKNPPRT</sequence>
<dbReference type="GO" id="GO:0006740">
    <property type="term" value="P:NADPH regeneration"/>
    <property type="evidence" value="ECO:0007669"/>
    <property type="project" value="TreeGrafter"/>
</dbReference>
<dbReference type="EMBL" id="JAADYS010002433">
    <property type="protein sequence ID" value="KAF4458529.1"/>
    <property type="molecule type" value="Genomic_DNA"/>
</dbReference>
<evidence type="ECO:0000259" key="2">
    <source>
        <dbReference type="Pfam" id="PF01408"/>
    </source>
</evidence>
<dbReference type="SUPFAM" id="SSF51735">
    <property type="entry name" value="NAD(P)-binding Rossmann-fold domains"/>
    <property type="match status" value="1"/>
</dbReference>
<evidence type="ECO:0000313" key="3">
    <source>
        <dbReference type="EMBL" id="KAF4458529.1"/>
    </source>
</evidence>
<protein>
    <submittedName>
        <fullName evidence="3">Myo-inositol 2-dehydrogenase</fullName>
    </submittedName>
</protein>
<dbReference type="PANTHER" id="PTHR42840:SF3">
    <property type="entry name" value="BINDING ROSSMANN FOLD OXIDOREDUCTASE, PUTATIVE (AFU_ORTHOLOGUE AFUA_2G10240)-RELATED"/>
    <property type="match status" value="1"/>
</dbReference>
<dbReference type="OrthoDB" id="446809at2759"/>
<evidence type="ECO:0000256" key="1">
    <source>
        <dbReference type="ARBA" id="ARBA00023002"/>
    </source>
</evidence>
<dbReference type="GO" id="GO:0016491">
    <property type="term" value="F:oxidoreductase activity"/>
    <property type="evidence" value="ECO:0007669"/>
    <property type="project" value="UniProtKB-KW"/>
</dbReference>
<feature type="domain" description="Gfo/Idh/MocA-like oxidoreductase N-terminal" evidence="2">
    <location>
        <begin position="5"/>
        <end position="128"/>
    </location>
</feature>
<comment type="caution">
    <text evidence="3">The sequence shown here is derived from an EMBL/GenBank/DDBJ whole genome shotgun (WGS) entry which is preliminary data.</text>
</comment>